<comment type="caution">
    <text evidence="3">The sequence shown here is derived from an EMBL/GenBank/DDBJ whole genome shotgun (WGS) entry which is preliminary data.</text>
</comment>
<sequence length="331" mass="38848">MSDQPNPKNYYANTAYKPAKRAAWEEANSNRQRISGSCLTWYRRTQDNGTKDEYGYNNIYISKSWEDNRDKSKGDLKATYSSMKAYYDHMLITPPNYKKSAIVFVVSMAIAKFSTFVPWWVFFLYCVVGLLLTPFVSTGFAEYFDALKYLFFYVFPISSFSFLIWKTLEWLSSRYPNIAFGAKSYPLWRLDRQSGLFTIYHPKKAWEKRLAAPFYEFDAYLESSPDTQGSPTYSLMLFHPETGLRQKLDAQFPPTNMPGELVAAWQFIQRYMDVSQPLPDVPALEIHRHKDPTTAAADQRKGRNPRYWRDMSEAEVEKIQEEKYQKNIRLR</sequence>
<dbReference type="EMBL" id="VNFE01000003">
    <property type="protein sequence ID" value="TVU89781.1"/>
    <property type="molecule type" value="Genomic_DNA"/>
</dbReference>
<protein>
    <submittedName>
        <fullName evidence="3">Uncharacterized protein</fullName>
    </submittedName>
</protein>
<keyword evidence="2" id="KW-0812">Transmembrane</keyword>
<accession>A0A558J818</accession>
<evidence type="ECO:0000256" key="1">
    <source>
        <dbReference type="SAM" id="MobiDB-lite"/>
    </source>
</evidence>
<dbReference type="Proteomes" id="UP000317288">
    <property type="component" value="Unassembled WGS sequence"/>
</dbReference>
<dbReference type="AlphaFoldDB" id="A0A558J818"/>
<evidence type="ECO:0000313" key="3">
    <source>
        <dbReference type="EMBL" id="TVU89781.1"/>
    </source>
</evidence>
<organism evidence="3 4">
    <name type="scientific">Vreelandella titanicae</name>
    <dbReference type="NCBI Taxonomy" id="664683"/>
    <lineage>
        <taxon>Bacteria</taxon>
        <taxon>Pseudomonadati</taxon>
        <taxon>Pseudomonadota</taxon>
        <taxon>Gammaproteobacteria</taxon>
        <taxon>Oceanospirillales</taxon>
        <taxon>Halomonadaceae</taxon>
        <taxon>Vreelandella</taxon>
    </lineage>
</organism>
<keyword evidence="2" id="KW-1133">Transmembrane helix</keyword>
<proteinExistence type="predicted"/>
<feature type="region of interest" description="Disordered" evidence="1">
    <location>
        <begin position="285"/>
        <end position="305"/>
    </location>
</feature>
<dbReference type="RefSeq" id="WP_144810925.1">
    <property type="nucleotide sequence ID" value="NZ_VNFE01000003.1"/>
</dbReference>
<name>A0A558J818_9GAMM</name>
<gene>
    <name evidence="3" type="ORF">FQP89_10605</name>
</gene>
<keyword evidence="2" id="KW-0472">Membrane</keyword>
<feature type="transmembrane region" description="Helical" evidence="2">
    <location>
        <begin position="146"/>
        <end position="165"/>
    </location>
</feature>
<reference evidence="3 4" key="1">
    <citation type="submission" date="2019-07" db="EMBL/GenBank/DDBJ databases">
        <title>Diversity of Bacteria from Kongsfjorden, Arctic.</title>
        <authorList>
            <person name="Yu Y."/>
        </authorList>
    </citation>
    <scope>NUCLEOTIDE SEQUENCE [LARGE SCALE GENOMIC DNA]</scope>
    <source>
        <strain evidence="3 4">SM1922</strain>
    </source>
</reference>
<feature type="transmembrane region" description="Helical" evidence="2">
    <location>
        <begin position="117"/>
        <end position="140"/>
    </location>
</feature>
<evidence type="ECO:0000313" key="4">
    <source>
        <dbReference type="Proteomes" id="UP000317288"/>
    </source>
</evidence>
<evidence type="ECO:0000256" key="2">
    <source>
        <dbReference type="SAM" id="Phobius"/>
    </source>
</evidence>